<gene>
    <name evidence="1" type="ORF">VNO80_04089</name>
</gene>
<comment type="caution">
    <text evidence="1">The sequence shown here is derived from an EMBL/GenBank/DDBJ whole genome shotgun (WGS) entry which is preliminary data.</text>
</comment>
<accession>A0AAN9NXA1</accession>
<organism evidence="1 2">
    <name type="scientific">Phaseolus coccineus</name>
    <name type="common">Scarlet runner bean</name>
    <name type="synonym">Phaseolus multiflorus</name>
    <dbReference type="NCBI Taxonomy" id="3886"/>
    <lineage>
        <taxon>Eukaryota</taxon>
        <taxon>Viridiplantae</taxon>
        <taxon>Streptophyta</taxon>
        <taxon>Embryophyta</taxon>
        <taxon>Tracheophyta</taxon>
        <taxon>Spermatophyta</taxon>
        <taxon>Magnoliopsida</taxon>
        <taxon>eudicotyledons</taxon>
        <taxon>Gunneridae</taxon>
        <taxon>Pentapetalae</taxon>
        <taxon>rosids</taxon>
        <taxon>fabids</taxon>
        <taxon>Fabales</taxon>
        <taxon>Fabaceae</taxon>
        <taxon>Papilionoideae</taxon>
        <taxon>50 kb inversion clade</taxon>
        <taxon>NPAAA clade</taxon>
        <taxon>indigoferoid/millettioid clade</taxon>
        <taxon>Phaseoleae</taxon>
        <taxon>Phaseolus</taxon>
    </lineage>
</organism>
<protein>
    <submittedName>
        <fullName evidence="1">Uncharacterized protein</fullName>
    </submittedName>
</protein>
<dbReference type="Proteomes" id="UP001374584">
    <property type="component" value="Unassembled WGS sequence"/>
</dbReference>
<proteinExistence type="predicted"/>
<dbReference type="EMBL" id="JAYMYR010000002">
    <property type="protein sequence ID" value="KAK7378643.1"/>
    <property type="molecule type" value="Genomic_DNA"/>
</dbReference>
<evidence type="ECO:0000313" key="1">
    <source>
        <dbReference type="EMBL" id="KAK7378643.1"/>
    </source>
</evidence>
<name>A0AAN9NXA1_PHACN</name>
<keyword evidence="2" id="KW-1185">Reference proteome</keyword>
<dbReference type="AlphaFoldDB" id="A0AAN9NXA1"/>
<sequence length="118" mass="12684">MISLRGLFNLESKLMIVRLQLPQPVYDKFVFNGIRGGHIVALDIVHLDIGFGVLHVGPGQGSATKPTTIWASRSSSTGPTQITTGLEMLPFVITVATLGFVCVSSSSTLNMQLLWIGD</sequence>
<evidence type="ECO:0000313" key="2">
    <source>
        <dbReference type="Proteomes" id="UP001374584"/>
    </source>
</evidence>
<reference evidence="1 2" key="1">
    <citation type="submission" date="2024-01" db="EMBL/GenBank/DDBJ databases">
        <title>The genomes of 5 underutilized Papilionoideae crops provide insights into root nodulation and disease resistanc.</title>
        <authorList>
            <person name="Jiang F."/>
        </authorList>
    </citation>
    <scope>NUCLEOTIDE SEQUENCE [LARGE SCALE GENOMIC DNA]</scope>
    <source>
        <strain evidence="1">JINMINGXINNONG_FW02</strain>
        <tissue evidence="1">Leaves</tissue>
    </source>
</reference>